<dbReference type="InterPro" id="IPR002328">
    <property type="entry name" value="ADH_Zn_CS"/>
</dbReference>
<evidence type="ECO:0000313" key="11">
    <source>
        <dbReference type="EMBL" id="EYR65299.1"/>
    </source>
</evidence>
<dbReference type="InterPro" id="IPR011032">
    <property type="entry name" value="GroES-like_sf"/>
</dbReference>
<reference evidence="11 12" key="1">
    <citation type="submission" date="2014-01" db="EMBL/GenBank/DDBJ databases">
        <title>Actinotalea ferrariae CF5-4.</title>
        <authorList>
            <person name="Chen F."/>
            <person name="Li Y."/>
            <person name="Wang G."/>
        </authorList>
    </citation>
    <scope>NUCLEOTIDE SEQUENCE [LARGE SCALE GENOMIC DNA]</scope>
    <source>
        <strain evidence="11 12">CF5-4</strain>
    </source>
</reference>
<dbReference type="OrthoDB" id="3567264at2"/>
<comment type="caution">
    <text evidence="11">The sequence shown here is derived from an EMBL/GenBank/DDBJ whole genome shotgun (WGS) entry which is preliminary data.</text>
</comment>
<accession>A0A021VVT2</accession>
<name>A0A021VVT2_9CELL</name>
<evidence type="ECO:0000256" key="9">
    <source>
        <dbReference type="RuleBase" id="RU361277"/>
    </source>
</evidence>
<dbReference type="PROSITE" id="PS00059">
    <property type="entry name" value="ADH_ZINC"/>
    <property type="match status" value="1"/>
</dbReference>
<evidence type="ECO:0000256" key="2">
    <source>
        <dbReference type="ARBA" id="ARBA00008072"/>
    </source>
</evidence>
<dbReference type="AlphaFoldDB" id="A0A021VVT2"/>
<dbReference type="InterPro" id="IPR013149">
    <property type="entry name" value="ADH-like_C"/>
</dbReference>
<dbReference type="SMART" id="SM00829">
    <property type="entry name" value="PKS_ER"/>
    <property type="match status" value="1"/>
</dbReference>
<comment type="similarity">
    <text evidence="2 9">Belongs to the zinc-containing alcohol dehydrogenase family.</text>
</comment>
<dbReference type="PANTHER" id="PTHR42940:SF8">
    <property type="entry name" value="VACUOLAR PROTEIN SORTING-ASSOCIATED PROTEIN 11"/>
    <property type="match status" value="1"/>
</dbReference>
<protein>
    <recommendedName>
        <fullName evidence="3">alcohol dehydrogenase</fullName>
        <ecNumber evidence="3">1.1.1.1</ecNumber>
    </recommendedName>
</protein>
<evidence type="ECO:0000256" key="1">
    <source>
        <dbReference type="ARBA" id="ARBA00001947"/>
    </source>
</evidence>
<keyword evidence="6" id="KW-0560">Oxidoreductase</keyword>
<dbReference type="Pfam" id="PF08240">
    <property type="entry name" value="ADH_N"/>
    <property type="match status" value="1"/>
</dbReference>
<evidence type="ECO:0000256" key="6">
    <source>
        <dbReference type="ARBA" id="ARBA00023002"/>
    </source>
</evidence>
<dbReference type="PANTHER" id="PTHR42940">
    <property type="entry name" value="ALCOHOL DEHYDROGENASE 1-RELATED"/>
    <property type="match status" value="1"/>
</dbReference>
<comment type="cofactor">
    <cofactor evidence="1 9">
        <name>Zn(2+)</name>
        <dbReference type="ChEBI" id="CHEBI:29105"/>
    </cofactor>
</comment>
<dbReference type="CDD" id="cd05284">
    <property type="entry name" value="arabinose_DH_like"/>
    <property type="match status" value="1"/>
</dbReference>
<dbReference type="GO" id="GO:0008270">
    <property type="term" value="F:zinc ion binding"/>
    <property type="evidence" value="ECO:0007669"/>
    <property type="project" value="InterPro"/>
</dbReference>
<dbReference type="Gene3D" id="3.40.50.720">
    <property type="entry name" value="NAD(P)-binding Rossmann-like Domain"/>
    <property type="match status" value="1"/>
</dbReference>
<dbReference type="EC" id="1.1.1.1" evidence="3"/>
<sequence length="337" mass="34742">MKAARLHEFGGDFVVEEVPTPEPGAGEVRVRVGGSGACHSDLHVRAGEIPVHLPALLGHENAGWVDAIGPGAEGFEIGEPVVVFGGWGCGRCRVCLGGQEQLCDTMRWGGIGPDGGYADYMVVPSTRHLLAAGDLDPALAAPLTDAALTPYSAVKKALPRLVPGTTAVLVGAGGLGQYGLQFLKLLSPATVVVVDSSADKRRLALELGADQVVDPADADAMEQIKAASHGEGAAVALDFVGADATMRLGASSLGPQGLFVLVGLAGGSFPFSFFSLPVQATLTSSSWGSRNELEEVLAMARTGRLVSTIERYPLGEINDVFARLAAGQVQGRAVLIP</sequence>
<proteinExistence type="inferred from homology"/>
<dbReference type="InterPro" id="IPR036291">
    <property type="entry name" value="NAD(P)-bd_dom_sf"/>
</dbReference>
<evidence type="ECO:0000256" key="8">
    <source>
        <dbReference type="ARBA" id="ARBA00049243"/>
    </source>
</evidence>
<dbReference type="Pfam" id="PF00107">
    <property type="entry name" value="ADH_zinc_N"/>
    <property type="match status" value="1"/>
</dbReference>
<evidence type="ECO:0000256" key="3">
    <source>
        <dbReference type="ARBA" id="ARBA00013190"/>
    </source>
</evidence>
<evidence type="ECO:0000313" key="12">
    <source>
        <dbReference type="Proteomes" id="UP000019753"/>
    </source>
</evidence>
<dbReference type="SUPFAM" id="SSF50129">
    <property type="entry name" value="GroES-like"/>
    <property type="match status" value="1"/>
</dbReference>
<keyword evidence="5 9" id="KW-0862">Zinc</keyword>
<dbReference type="GO" id="GO:0004022">
    <property type="term" value="F:alcohol dehydrogenase (NAD+) activity"/>
    <property type="evidence" value="ECO:0007669"/>
    <property type="project" value="UniProtKB-EC"/>
</dbReference>
<dbReference type="Proteomes" id="UP000019753">
    <property type="component" value="Unassembled WGS sequence"/>
</dbReference>
<comment type="catalytic activity">
    <reaction evidence="7">
        <text>a secondary alcohol + NAD(+) = a ketone + NADH + H(+)</text>
        <dbReference type="Rhea" id="RHEA:10740"/>
        <dbReference type="ChEBI" id="CHEBI:15378"/>
        <dbReference type="ChEBI" id="CHEBI:17087"/>
        <dbReference type="ChEBI" id="CHEBI:35681"/>
        <dbReference type="ChEBI" id="CHEBI:57540"/>
        <dbReference type="ChEBI" id="CHEBI:57945"/>
        <dbReference type="EC" id="1.1.1.1"/>
    </reaction>
</comment>
<comment type="catalytic activity">
    <reaction evidence="8">
        <text>a primary alcohol + NAD(+) = an aldehyde + NADH + H(+)</text>
        <dbReference type="Rhea" id="RHEA:10736"/>
        <dbReference type="ChEBI" id="CHEBI:15378"/>
        <dbReference type="ChEBI" id="CHEBI:15734"/>
        <dbReference type="ChEBI" id="CHEBI:17478"/>
        <dbReference type="ChEBI" id="CHEBI:57540"/>
        <dbReference type="ChEBI" id="CHEBI:57945"/>
        <dbReference type="EC" id="1.1.1.1"/>
    </reaction>
</comment>
<keyword evidence="4 9" id="KW-0479">Metal-binding</keyword>
<evidence type="ECO:0000259" key="10">
    <source>
        <dbReference type="SMART" id="SM00829"/>
    </source>
</evidence>
<dbReference type="EMBL" id="AXCW01000001">
    <property type="protein sequence ID" value="EYR65299.1"/>
    <property type="molecule type" value="Genomic_DNA"/>
</dbReference>
<evidence type="ECO:0000256" key="4">
    <source>
        <dbReference type="ARBA" id="ARBA00022723"/>
    </source>
</evidence>
<dbReference type="RefSeq" id="WP_034221087.1">
    <property type="nucleotide sequence ID" value="NZ_AXCW01000001.1"/>
</dbReference>
<evidence type="ECO:0000256" key="5">
    <source>
        <dbReference type="ARBA" id="ARBA00022833"/>
    </source>
</evidence>
<dbReference type="InterPro" id="IPR020843">
    <property type="entry name" value="ER"/>
</dbReference>
<organism evidence="11 12">
    <name type="scientific">Actinotalea ferrariae CF5-4</name>
    <dbReference type="NCBI Taxonomy" id="948458"/>
    <lineage>
        <taxon>Bacteria</taxon>
        <taxon>Bacillati</taxon>
        <taxon>Actinomycetota</taxon>
        <taxon>Actinomycetes</taxon>
        <taxon>Micrococcales</taxon>
        <taxon>Cellulomonadaceae</taxon>
        <taxon>Actinotalea</taxon>
    </lineage>
</organism>
<gene>
    <name evidence="11" type="ORF">N866_00580</name>
</gene>
<dbReference type="Gene3D" id="3.90.180.10">
    <property type="entry name" value="Medium-chain alcohol dehydrogenases, catalytic domain"/>
    <property type="match status" value="1"/>
</dbReference>
<keyword evidence="12" id="KW-1185">Reference proteome</keyword>
<dbReference type="SUPFAM" id="SSF51735">
    <property type="entry name" value="NAD(P)-binding Rossmann-fold domains"/>
    <property type="match status" value="1"/>
</dbReference>
<evidence type="ECO:0000256" key="7">
    <source>
        <dbReference type="ARBA" id="ARBA00049164"/>
    </source>
</evidence>
<feature type="domain" description="Enoyl reductase (ER)" evidence="10">
    <location>
        <begin position="10"/>
        <end position="335"/>
    </location>
</feature>
<dbReference type="InterPro" id="IPR013154">
    <property type="entry name" value="ADH-like_N"/>
</dbReference>